<keyword evidence="4" id="KW-0325">Glycoprotein</keyword>
<dbReference type="InterPro" id="IPR029058">
    <property type="entry name" value="AB_hydrolase_fold"/>
</dbReference>
<dbReference type="Gene3D" id="3.40.50.1820">
    <property type="entry name" value="alpha/beta hydrolase"/>
    <property type="match status" value="1"/>
</dbReference>
<evidence type="ECO:0000259" key="5">
    <source>
        <dbReference type="Pfam" id="PF00135"/>
    </source>
</evidence>
<dbReference type="Pfam" id="PF00135">
    <property type="entry name" value="COesterase"/>
    <property type="match status" value="1"/>
</dbReference>
<keyword evidence="2" id="KW-0719">Serine esterase</keyword>
<gene>
    <name evidence="6" type="ORF">AAG570_010501</name>
</gene>
<dbReference type="InterPro" id="IPR002018">
    <property type="entry name" value="CarbesteraseB"/>
</dbReference>
<evidence type="ECO:0000313" key="6">
    <source>
        <dbReference type="EMBL" id="KAL1132546.1"/>
    </source>
</evidence>
<evidence type="ECO:0000256" key="3">
    <source>
        <dbReference type="ARBA" id="ARBA00022801"/>
    </source>
</evidence>
<evidence type="ECO:0000313" key="7">
    <source>
        <dbReference type="Proteomes" id="UP001558652"/>
    </source>
</evidence>
<reference evidence="6 7" key="1">
    <citation type="submission" date="2024-07" db="EMBL/GenBank/DDBJ databases">
        <title>Chromosome-level genome assembly of the water stick insect Ranatra chinensis (Heteroptera: Nepidae).</title>
        <authorList>
            <person name="Liu X."/>
        </authorList>
    </citation>
    <scope>NUCLEOTIDE SEQUENCE [LARGE SCALE GENOMIC DNA]</scope>
    <source>
        <strain evidence="6">Cailab_2021Rc</strain>
        <tissue evidence="6">Muscle</tissue>
    </source>
</reference>
<comment type="caution">
    <text evidence="6">The sequence shown here is derived from an EMBL/GenBank/DDBJ whole genome shotgun (WGS) entry which is preliminary data.</text>
</comment>
<proteinExistence type="inferred from homology"/>
<feature type="non-terminal residue" evidence="6">
    <location>
        <position position="1"/>
    </location>
</feature>
<name>A0ABD0YN65_9HEMI</name>
<dbReference type="PANTHER" id="PTHR43142:SF1">
    <property type="entry name" value="CARBOXYLIC ESTER HYDROLASE"/>
    <property type="match status" value="1"/>
</dbReference>
<dbReference type="GO" id="GO:0052689">
    <property type="term" value="F:carboxylic ester hydrolase activity"/>
    <property type="evidence" value="ECO:0007669"/>
    <property type="project" value="UniProtKB-KW"/>
</dbReference>
<dbReference type="PANTHER" id="PTHR43142">
    <property type="entry name" value="CARBOXYLIC ESTER HYDROLASE"/>
    <property type="match status" value="1"/>
</dbReference>
<evidence type="ECO:0000256" key="4">
    <source>
        <dbReference type="ARBA" id="ARBA00023180"/>
    </source>
</evidence>
<organism evidence="6 7">
    <name type="scientific">Ranatra chinensis</name>
    <dbReference type="NCBI Taxonomy" id="642074"/>
    <lineage>
        <taxon>Eukaryota</taxon>
        <taxon>Metazoa</taxon>
        <taxon>Ecdysozoa</taxon>
        <taxon>Arthropoda</taxon>
        <taxon>Hexapoda</taxon>
        <taxon>Insecta</taxon>
        <taxon>Pterygota</taxon>
        <taxon>Neoptera</taxon>
        <taxon>Paraneoptera</taxon>
        <taxon>Hemiptera</taxon>
        <taxon>Heteroptera</taxon>
        <taxon>Panheteroptera</taxon>
        <taxon>Nepomorpha</taxon>
        <taxon>Nepidae</taxon>
        <taxon>Ranatrinae</taxon>
        <taxon>Ranatra</taxon>
    </lineage>
</organism>
<accession>A0ABD0YN65</accession>
<evidence type="ECO:0000256" key="1">
    <source>
        <dbReference type="ARBA" id="ARBA00005964"/>
    </source>
</evidence>
<dbReference type="AlphaFoldDB" id="A0ABD0YN65"/>
<evidence type="ECO:0000256" key="2">
    <source>
        <dbReference type="ARBA" id="ARBA00022487"/>
    </source>
</evidence>
<protein>
    <recommendedName>
        <fullName evidence="5">Carboxylesterase type B domain-containing protein</fullName>
    </recommendedName>
</protein>
<dbReference type="EMBL" id="JBFDAA010000005">
    <property type="protein sequence ID" value="KAL1132546.1"/>
    <property type="molecule type" value="Genomic_DNA"/>
</dbReference>
<keyword evidence="7" id="KW-1185">Reference proteome</keyword>
<keyword evidence="3" id="KW-0378">Hydrolase</keyword>
<comment type="similarity">
    <text evidence="1">Belongs to the type-B carboxylesterase/lipase family.</text>
</comment>
<dbReference type="SUPFAM" id="SSF53474">
    <property type="entry name" value="alpha/beta-Hydrolases"/>
    <property type="match status" value="1"/>
</dbReference>
<feature type="domain" description="Carboxylesterase type B" evidence="5">
    <location>
        <begin position="2"/>
        <end position="111"/>
    </location>
</feature>
<dbReference type="Proteomes" id="UP001558652">
    <property type="component" value="Unassembled WGS sequence"/>
</dbReference>
<sequence>SSPVIVFFHPGGWFSVTGRSDWYGPHYLLDQDLVLVTLNYRLGPLGFMSTGDEHSVGNYGLKDQVAAMRWVRDNIAKFGGDPNQVTLTGYSVGSTSVQLHTMSPMSKGTYKLILHKNNTLIQ</sequence>